<proteinExistence type="predicted"/>
<name>A0A2H4VRZ8_9EURY</name>
<evidence type="ECO:0000313" key="1">
    <source>
        <dbReference type="EMBL" id="AUB60875.1"/>
    </source>
</evidence>
<dbReference type="AlphaFoldDB" id="A0A2H4VRZ8"/>
<dbReference type="RefSeq" id="WP_100909465.1">
    <property type="nucleotide sequence ID" value="NZ_CP017768.1"/>
</dbReference>
<accession>A0A2H4VRZ8</accession>
<protein>
    <submittedName>
        <fullName evidence="1">Uncharacterized protein</fullName>
    </submittedName>
</protein>
<dbReference type="Proteomes" id="UP000232631">
    <property type="component" value="Chromosome"/>
</dbReference>
<evidence type="ECO:0000313" key="2">
    <source>
        <dbReference type="Proteomes" id="UP000232631"/>
    </source>
</evidence>
<dbReference type="GeneID" id="35126717"/>
<keyword evidence="2" id="KW-1185">Reference proteome</keyword>
<sequence>MVGEYNNREQDLKTIYQEFINEFNHIYGVMGILKQFIYLWDENIWESLFNVYVKWKNPFNIPDPPLTIPVSLLLAQAIRNGIQPRELIDDYQDSNVYLVDYETFHNLHIFLEKLYSLHLGRELVEDDLWALHKSDLPERVLGGLEVFDIFKGNLFLGDDFFQQIKSVIWDEEALIFCKKLQNLLITFLFENKNGNETIFSQELEKVVVLLAHCSAVSSDSQYIIIGNVVRAYNALFKIINTDITHLVNKKYYTGFLICKDCNEFYPLLENESPHDFSHCSCGGGLEYLSSENSNNSNNNQIFKGD</sequence>
<dbReference type="EMBL" id="CP017768">
    <property type="protein sequence ID" value="AUB60875.1"/>
    <property type="molecule type" value="Genomic_DNA"/>
</dbReference>
<reference evidence="1 2" key="1">
    <citation type="submission" date="2016-10" db="EMBL/GenBank/DDBJ databases">
        <title>Comparative genomics between deep and shallow subseafloor isolates.</title>
        <authorList>
            <person name="Ishii S."/>
            <person name="Miller J.R."/>
            <person name="Sutton G."/>
            <person name="Suzuki S."/>
            <person name="Methe B."/>
            <person name="Inagaki F."/>
            <person name="Imachi H."/>
        </authorList>
    </citation>
    <scope>NUCLEOTIDE SEQUENCE [LARGE SCALE GENOMIC DNA]</scope>
    <source>
        <strain evidence="1 2">A8p</strain>
    </source>
</reference>
<gene>
    <name evidence="1" type="ORF">BK009_09445</name>
</gene>
<organism evidence="1 2">
    <name type="scientific">Methanobacterium subterraneum</name>
    <dbReference type="NCBI Taxonomy" id="59277"/>
    <lineage>
        <taxon>Archaea</taxon>
        <taxon>Methanobacteriati</taxon>
        <taxon>Methanobacteriota</taxon>
        <taxon>Methanomada group</taxon>
        <taxon>Methanobacteria</taxon>
        <taxon>Methanobacteriales</taxon>
        <taxon>Methanobacteriaceae</taxon>
        <taxon>Methanobacterium</taxon>
    </lineage>
</organism>
<dbReference type="KEGG" id="msub:BK009_09445"/>